<evidence type="ECO:0000313" key="2">
    <source>
        <dbReference type="EMBL" id="KAF3321446.1"/>
    </source>
</evidence>
<accession>A0A833V011</accession>
<name>A0A833V011_9POAL</name>
<dbReference type="PROSITE" id="PS50053">
    <property type="entry name" value="UBIQUITIN_2"/>
    <property type="match status" value="1"/>
</dbReference>
<organism evidence="2 3">
    <name type="scientific">Carex littledalei</name>
    <dbReference type="NCBI Taxonomy" id="544730"/>
    <lineage>
        <taxon>Eukaryota</taxon>
        <taxon>Viridiplantae</taxon>
        <taxon>Streptophyta</taxon>
        <taxon>Embryophyta</taxon>
        <taxon>Tracheophyta</taxon>
        <taxon>Spermatophyta</taxon>
        <taxon>Magnoliopsida</taxon>
        <taxon>Liliopsida</taxon>
        <taxon>Poales</taxon>
        <taxon>Cyperaceae</taxon>
        <taxon>Cyperoideae</taxon>
        <taxon>Cariceae</taxon>
        <taxon>Carex</taxon>
        <taxon>Carex subgen. Euthyceras</taxon>
    </lineage>
</organism>
<dbReference type="SMART" id="SM00213">
    <property type="entry name" value="UBQ"/>
    <property type="match status" value="1"/>
</dbReference>
<dbReference type="InterPro" id="IPR029071">
    <property type="entry name" value="Ubiquitin-like_domsf"/>
</dbReference>
<comment type="caution">
    <text evidence="2">The sequence shown here is derived from an EMBL/GenBank/DDBJ whole genome shotgun (WGS) entry which is preliminary data.</text>
</comment>
<dbReference type="SUPFAM" id="SSF54236">
    <property type="entry name" value="Ubiquitin-like"/>
    <property type="match status" value="1"/>
</dbReference>
<evidence type="ECO:0000313" key="3">
    <source>
        <dbReference type="Proteomes" id="UP000623129"/>
    </source>
</evidence>
<dbReference type="InterPro" id="IPR000626">
    <property type="entry name" value="Ubiquitin-like_dom"/>
</dbReference>
<gene>
    <name evidence="2" type="ORF">FCM35_KLT14699</name>
</gene>
<dbReference type="Gene3D" id="3.10.20.90">
    <property type="entry name" value="Phosphatidylinositol 3-kinase Catalytic Subunit, Chain A, domain 1"/>
    <property type="match status" value="1"/>
</dbReference>
<proteinExistence type="predicted"/>
<dbReference type="AlphaFoldDB" id="A0A833V011"/>
<keyword evidence="3" id="KW-1185">Reference proteome</keyword>
<sequence length="65" mass="7279">MKITVMTSDEQFITLDVDSDESVENVKALLEVETKVAIQQQQLHFNGNEIRNSDLLSSVGVKTEI</sequence>
<reference evidence="2" key="1">
    <citation type="submission" date="2020-01" db="EMBL/GenBank/DDBJ databases">
        <title>Genome sequence of Kobresia littledalei, the first chromosome-level genome in the family Cyperaceae.</title>
        <authorList>
            <person name="Qu G."/>
        </authorList>
    </citation>
    <scope>NUCLEOTIDE SEQUENCE</scope>
    <source>
        <strain evidence="2">C.B.Clarke</strain>
        <tissue evidence="2">Leaf</tissue>
    </source>
</reference>
<protein>
    <submittedName>
        <fullName evidence="2">DNA damage-inducible protein 1</fullName>
    </submittedName>
</protein>
<dbReference type="Proteomes" id="UP000623129">
    <property type="component" value="Unassembled WGS sequence"/>
</dbReference>
<evidence type="ECO:0000259" key="1">
    <source>
        <dbReference type="PROSITE" id="PS50053"/>
    </source>
</evidence>
<dbReference type="Pfam" id="PF00240">
    <property type="entry name" value="ubiquitin"/>
    <property type="match status" value="1"/>
</dbReference>
<dbReference type="OrthoDB" id="1047367at2759"/>
<dbReference type="EMBL" id="SWLB01000027">
    <property type="protein sequence ID" value="KAF3321446.1"/>
    <property type="molecule type" value="Genomic_DNA"/>
</dbReference>
<feature type="domain" description="Ubiquitin-like" evidence="1">
    <location>
        <begin position="1"/>
        <end position="65"/>
    </location>
</feature>